<evidence type="ECO:0000313" key="3">
    <source>
        <dbReference type="EMBL" id="KAF2552702.1"/>
    </source>
</evidence>
<evidence type="ECO:0000313" key="2">
    <source>
        <dbReference type="EMBL" id="KAF2532901.1"/>
    </source>
</evidence>
<name>A0A8S9FI14_BRACR</name>
<feature type="compositionally biased region" description="Basic and acidic residues" evidence="1">
    <location>
        <begin position="1"/>
        <end position="14"/>
    </location>
</feature>
<sequence>MGNLCRDETTRETEPQLEPPHVELPPQCSSRRDEAVATDHTAIGAWTKQLEPPEVLPPHACEIHAPQPKIIVAAAAENHRRRRRRTTSSPPPYRRRVPLSPPVTHRCLRRRRRR</sequence>
<gene>
    <name evidence="3" type="ORF">F2Q68_00033816</name>
    <name evidence="2" type="ORF">F2Q70_00029450</name>
</gene>
<comment type="caution">
    <text evidence="2">The sequence shown here is derived from an EMBL/GenBank/DDBJ whole genome shotgun (WGS) entry which is preliminary data.</text>
</comment>
<dbReference type="Proteomes" id="UP000712281">
    <property type="component" value="Unassembled WGS sequence"/>
</dbReference>
<feature type="region of interest" description="Disordered" evidence="1">
    <location>
        <begin position="1"/>
        <end position="37"/>
    </location>
</feature>
<dbReference type="EMBL" id="QGKW02001988">
    <property type="protein sequence ID" value="KAF2552702.1"/>
    <property type="molecule type" value="Genomic_DNA"/>
</dbReference>
<organism evidence="2">
    <name type="scientific">Brassica cretica</name>
    <name type="common">Mustard</name>
    <dbReference type="NCBI Taxonomy" id="69181"/>
    <lineage>
        <taxon>Eukaryota</taxon>
        <taxon>Viridiplantae</taxon>
        <taxon>Streptophyta</taxon>
        <taxon>Embryophyta</taxon>
        <taxon>Tracheophyta</taxon>
        <taxon>Spermatophyta</taxon>
        <taxon>Magnoliopsida</taxon>
        <taxon>eudicotyledons</taxon>
        <taxon>Gunneridae</taxon>
        <taxon>Pentapetalae</taxon>
        <taxon>rosids</taxon>
        <taxon>malvids</taxon>
        <taxon>Brassicales</taxon>
        <taxon>Brassicaceae</taxon>
        <taxon>Brassiceae</taxon>
        <taxon>Brassica</taxon>
    </lineage>
</organism>
<evidence type="ECO:0000256" key="1">
    <source>
        <dbReference type="SAM" id="MobiDB-lite"/>
    </source>
</evidence>
<feature type="region of interest" description="Disordered" evidence="1">
    <location>
        <begin position="75"/>
        <end position="114"/>
    </location>
</feature>
<protein>
    <submittedName>
        <fullName evidence="2">Uncharacterized protein</fullName>
    </submittedName>
</protein>
<dbReference type="EMBL" id="QGKY02002305">
    <property type="protein sequence ID" value="KAF2532901.1"/>
    <property type="molecule type" value="Genomic_DNA"/>
</dbReference>
<accession>A0A8S9FI14</accession>
<proteinExistence type="predicted"/>
<dbReference type="AlphaFoldDB" id="A0A8S9FI14"/>
<reference evidence="2" key="1">
    <citation type="submission" date="2019-12" db="EMBL/GenBank/DDBJ databases">
        <title>Genome sequencing and annotation of Brassica cretica.</title>
        <authorList>
            <person name="Studholme D.J."/>
            <person name="Sarris P.F."/>
        </authorList>
    </citation>
    <scope>NUCLEOTIDE SEQUENCE</scope>
    <source>
        <strain evidence="3">PFS-001/15</strain>
        <strain evidence="2">PFS-102/07</strain>
        <tissue evidence="2">Leaf</tissue>
    </source>
</reference>